<dbReference type="Proteomes" id="UP000326759">
    <property type="component" value="Unassembled WGS sequence"/>
</dbReference>
<dbReference type="EMBL" id="SEYY01011569">
    <property type="protein sequence ID" value="KAB7501139.1"/>
    <property type="molecule type" value="Genomic_DNA"/>
</dbReference>
<dbReference type="OrthoDB" id="5667at2759"/>
<organism evidence="2 3">
    <name type="scientific">Armadillidium nasatum</name>
    <dbReference type="NCBI Taxonomy" id="96803"/>
    <lineage>
        <taxon>Eukaryota</taxon>
        <taxon>Metazoa</taxon>
        <taxon>Ecdysozoa</taxon>
        <taxon>Arthropoda</taxon>
        <taxon>Crustacea</taxon>
        <taxon>Multicrustacea</taxon>
        <taxon>Malacostraca</taxon>
        <taxon>Eumalacostraca</taxon>
        <taxon>Peracarida</taxon>
        <taxon>Isopoda</taxon>
        <taxon>Oniscidea</taxon>
        <taxon>Crinocheta</taxon>
        <taxon>Armadillidiidae</taxon>
        <taxon>Armadillidium</taxon>
    </lineage>
</organism>
<proteinExistence type="predicted"/>
<feature type="transmembrane region" description="Helical" evidence="1">
    <location>
        <begin position="12"/>
        <end position="38"/>
    </location>
</feature>
<protein>
    <recommendedName>
        <fullName evidence="4">Major facilitator superfamily (MFS) profile domain-containing protein</fullName>
    </recommendedName>
</protein>
<evidence type="ECO:0000313" key="2">
    <source>
        <dbReference type="EMBL" id="KAB7501139.1"/>
    </source>
</evidence>
<sequence length="131" mass="14664">MNGLLDNRKSDIKYFMIIICCYGFGLGFAISSIITVMIKVMGIEMLPAVVGISSLFKGLGGITFGPLIGAVRDASQSYAYVLWILGGFQFTGTLMYLLLPFGVKFDNWNMRRLERKKNHKMTTSFSDILEE</sequence>
<dbReference type="AlphaFoldDB" id="A0A5N5T4X2"/>
<keyword evidence="1" id="KW-1133">Transmembrane helix</keyword>
<feature type="transmembrane region" description="Helical" evidence="1">
    <location>
        <begin position="45"/>
        <end position="68"/>
    </location>
</feature>
<dbReference type="Gene3D" id="1.20.1250.20">
    <property type="entry name" value="MFS general substrate transporter like domains"/>
    <property type="match status" value="1"/>
</dbReference>
<keyword evidence="1" id="KW-0472">Membrane</keyword>
<accession>A0A5N5T4X2</accession>
<evidence type="ECO:0000313" key="3">
    <source>
        <dbReference type="Proteomes" id="UP000326759"/>
    </source>
</evidence>
<reference evidence="2 3" key="1">
    <citation type="journal article" date="2019" name="PLoS Biol.">
        <title>Sex chromosomes control vertical transmission of feminizing Wolbachia symbionts in an isopod.</title>
        <authorList>
            <person name="Becking T."/>
            <person name="Chebbi M.A."/>
            <person name="Giraud I."/>
            <person name="Moumen B."/>
            <person name="Laverre T."/>
            <person name="Caubet Y."/>
            <person name="Peccoud J."/>
            <person name="Gilbert C."/>
            <person name="Cordaux R."/>
        </authorList>
    </citation>
    <scope>NUCLEOTIDE SEQUENCE [LARGE SCALE GENOMIC DNA]</scope>
    <source>
        <strain evidence="2">ANa2</strain>
        <tissue evidence="2">Whole body excluding digestive tract and cuticle</tissue>
    </source>
</reference>
<dbReference type="InterPro" id="IPR036259">
    <property type="entry name" value="MFS_trans_sf"/>
</dbReference>
<comment type="caution">
    <text evidence="2">The sequence shown here is derived from an EMBL/GenBank/DDBJ whole genome shotgun (WGS) entry which is preliminary data.</text>
</comment>
<gene>
    <name evidence="2" type="ORF">Anas_02123</name>
</gene>
<keyword evidence="1" id="KW-0812">Transmembrane</keyword>
<name>A0A5N5T4X2_9CRUS</name>
<evidence type="ECO:0000256" key="1">
    <source>
        <dbReference type="SAM" id="Phobius"/>
    </source>
</evidence>
<evidence type="ECO:0008006" key="4">
    <source>
        <dbReference type="Google" id="ProtNLM"/>
    </source>
</evidence>
<feature type="transmembrane region" description="Helical" evidence="1">
    <location>
        <begin position="80"/>
        <end position="103"/>
    </location>
</feature>
<keyword evidence="3" id="KW-1185">Reference proteome</keyword>
<dbReference type="SUPFAM" id="SSF103473">
    <property type="entry name" value="MFS general substrate transporter"/>
    <property type="match status" value="1"/>
</dbReference>